<dbReference type="AlphaFoldDB" id="A0A5N6Q2Q3"/>
<feature type="region of interest" description="Disordered" evidence="1">
    <location>
        <begin position="1"/>
        <end position="39"/>
    </location>
</feature>
<sequence length="99" mass="10882">MGNRTNQQATPPPPILPSRSGTSKLTVARQRTKRGADNTESLQTFRHLFVVVMAVEKRSDGLGEEKSRYMVTGDALEKRIDGIMTILPSHGGHMTGYTV</sequence>
<dbReference type="Proteomes" id="UP000326396">
    <property type="component" value="Linkage Group LG1"/>
</dbReference>
<protein>
    <submittedName>
        <fullName evidence="2">Uncharacterized protein</fullName>
    </submittedName>
</protein>
<reference evidence="2 3" key="1">
    <citation type="submission" date="2019-05" db="EMBL/GenBank/DDBJ databases">
        <title>Mikania micrantha, genome provides insights into the molecular mechanism of rapid growth.</title>
        <authorList>
            <person name="Liu B."/>
        </authorList>
    </citation>
    <scope>NUCLEOTIDE SEQUENCE [LARGE SCALE GENOMIC DNA]</scope>
    <source>
        <strain evidence="2">NLD-2019</strain>
        <tissue evidence="2">Leaf</tissue>
    </source>
</reference>
<evidence type="ECO:0000256" key="1">
    <source>
        <dbReference type="SAM" id="MobiDB-lite"/>
    </source>
</evidence>
<evidence type="ECO:0000313" key="2">
    <source>
        <dbReference type="EMBL" id="KAD7478849.1"/>
    </source>
</evidence>
<proteinExistence type="predicted"/>
<keyword evidence="3" id="KW-1185">Reference proteome</keyword>
<name>A0A5N6Q2Q3_9ASTR</name>
<gene>
    <name evidence="2" type="ORF">E3N88_01985</name>
</gene>
<evidence type="ECO:0000313" key="3">
    <source>
        <dbReference type="Proteomes" id="UP000326396"/>
    </source>
</evidence>
<dbReference type="EMBL" id="SZYD01000001">
    <property type="protein sequence ID" value="KAD7478849.1"/>
    <property type="molecule type" value="Genomic_DNA"/>
</dbReference>
<organism evidence="2 3">
    <name type="scientific">Mikania micrantha</name>
    <name type="common">bitter vine</name>
    <dbReference type="NCBI Taxonomy" id="192012"/>
    <lineage>
        <taxon>Eukaryota</taxon>
        <taxon>Viridiplantae</taxon>
        <taxon>Streptophyta</taxon>
        <taxon>Embryophyta</taxon>
        <taxon>Tracheophyta</taxon>
        <taxon>Spermatophyta</taxon>
        <taxon>Magnoliopsida</taxon>
        <taxon>eudicotyledons</taxon>
        <taxon>Gunneridae</taxon>
        <taxon>Pentapetalae</taxon>
        <taxon>asterids</taxon>
        <taxon>campanulids</taxon>
        <taxon>Asterales</taxon>
        <taxon>Asteraceae</taxon>
        <taxon>Asteroideae</taxon>
        <taxon>Heliantheae alliance</taxon>
        <taxon>Eupatorieae</taxon>
        <taxon>Mikania</taxon>
    </lineage>
</organism>
<accession>A0A5N6Q2Q3</accession>
<comment type="caution">
    <text evidence="2">The sequence shown here is derived from an EMBL/GenBank/DDBJ whole genome shotgun (WGS) entry which is preliminary data.</text>
</comment>